<dbReference type="InterPro" id="IPR008554">
    <property type="entry name" value="Glutaredoxin-like"/>
</dbReference>
<reference evidence="2" key="1">
    <citation type="journal article" date="2019" name="Int. J. Syst. Evol. Microbiol.">
        <title>The Global Catalogue of Microorganisms (GCM) 10K type strain sequencing project: providing services to taxonomists for standard genome sequencing and annotation.</title>
        <authorList>
            <consortium name="The Broad Institute Genomics Platform"/>
            <consortium name="The Broad Institute Genome Sequencing Center for Infectious Disease"/>
            <person name="Wu L."/>
            <person name="Ma J."/>
        </authorList>
    </citation>
    <scope>NUCLEOTIDE SEQUENCE [LARGE SCALE GENOMIC DNA]</scope>
    <source>
        <strain evidence="2">JCM 17551</strain>
    </source>
</reference>
<protein>
    <submittedName>
        <fullName evidence="1">Glutaredoxin family protein</fullName>
    </submittedName>
</protein>
<evidence type="ECO:0000313" key="1">
    <source>
        <dbReference type="EMBL" id="GAA3920628.1"/>
    </source>
</evidence>
<dbReference type="Pfam" id="PF05768">
    <property type="entry name" value="Glrx-like"/>
    <property type="match status" value="1"/>
</dbReference>
<sequence>MAQDQTFMPEEAPEFLLYTTEGCHLCDVAVQVIASVIDLNEVFVELVDIAEGQDAETMIRTYGERIPVFQHVLTGKEIGWPFEQTQLLAWLELLS</sequence>
<dbReference type="RefSeq" id="WP_344797149.1">
    <property type="nucleotide sequence ID" value="NZ_BAABBN010000004.1"/>
</dbReference>
<organism evidence="1 2">
    <name type="scientific">Litoribacillus peritrichatus</name>
    <dbReference type="NCBI Taxonomy" id="718191"/>
    <lineage>
        <taxon>Bacteria</taxon>
        <taxon>Pseudomonadati</taxon>
        <taxon>Pseudomonadota</taxon>
        <taxon>Gammaproteobacteria</taxon>
        <taxon>Oceanospirillales</taxon>
        <taxon>Oceanospirillaceae</taxon>
        <taxon>Litoribacillus</taxon>
    </lineage>
</organism>
<dbReference type="InterPro" id="IPR036249">
    <property type="entry name" value="Thioredoxin-like_sf"/>
</dbReference>
<dbReference type="EMBL" id="BAABBN010000004">
    <property type="protein sequence ID" value="GAA3920628.1"/>
    <property type="molecule type" value="Genomic_DNA"/>
</dbReference>
<dbReference type="Gene3D" id="3.40.30.10">
    <property type="entry name" value="Glutaredoxin"/>
    <property type="match status" value="1"/>
</dbReference>
<gene>
    <name evidence="1" type="ORF">GCM10022277_15360</name>
</gene>
<dbReference type="SUPFAM" id="SSF52833">
    <property type="entry name" value="Thioredoxin-like"/>
    <property type="match status" value="1"/>
</dbReference>
<dbReference type="Proteomes" id="UP001501565">
    <property type="component" value="Unassembled WGS sequence"/>
</dbReference>
<proteinExistence type="predicted"/>
<name>A0ABP7MH74_9GAMM</name>
<keyword evidence="2" id="KW-1185">Reference proteome</keyword>
<evidence type="ECO:0000313" key="2">
    <source>
        <dbReference type="Proteomes" id="UP001501565"/>
    </source>
</evidence>
<comment type="caution">
    <text evidence="1">The sequence shown here is derived from an EMBL/GenBank/DDBJ whole genome shotgun (WGS) entry which is preliminary data.</text>
</comment>
<accession>A0ABP7MH74</accession>